<proteinExistence type="predicted"/>
<reference evidence="1" key="1">
    <citation type="submission" date="2021-01" db="EMBL/GenBank/DDBJ databases">
        <authorList>
            <consortium name="Genoscope - CEA"/>
            <person name="William W."/>
        </authorList>
    </citation>
    <scope>NUCLEOTIDE SEQUENCE</scope>
</reference>
<dbReference type="PANTHER" id="PTHR33706:SF1">
    <property type="entry name" value="TPR REPEAT PROTEIN"/>
    <property type="match status" value="1"/>
</dbReference>
<name>A0A8S1YIW4_9CILI</name>
<evidence type="ECO:0000313" key="2">
    <source>
        <dbReference type="Proteomes" id="UP000689195"/>
    </source>
</evidence>
<dbReference type="EMBL" id="CAJJDO010000177">
    <property type="protein sequence ID" value="CAD8213351.1"/>
    <property type="molecule type" value="Genomic_DNA"/>
</dbReference>
<evidence type="ECO:0000313" key="1">
    <source>
        <dbReference type="EMBL" id="CAD8213351.1"/>
    </source>
</evidence>
<dbReference type="PANTHER" id="PTHR33706">
    <property type="entry name" value="MORN VARIANT REPEAT PROTEIN"/>
    <property type="match status" value="1"/>
</dbReference>
<sequence length="137" mass="16299">MWIEFNNGYHFYSRVTYHGRYKNGKIVVRWYNQALEQQVKNKIFHMMKLLEVQLRLEDGQNTVISLIYIHKTFKIVNINIVKNLSGGGLYDGSIKAGQWIELDDEFEINQQFTYKGEYQNGNKVGTWVKMDIREEKL</sequence>
<comment type="caution">
    <text evidence="1">The sequence shown here is derived from an EMBL/GenBank/DDBJ whole genome shotgun (WGS) entry which is preliminary data.</text>
</comment>
<protein>
    <submittedName>
        <fullName evidence="1">Uncharacterized protein</fullName>
    </submittedName>
</protein>
<organism evidence="1 2">
    <name type="scientific">Paramecium pentaurelia</name>
    <dbReference type="NCBI Taxonomy" id="43138"/>
    <lineage>
        <taxon>Eukaryota</taxon>
        <taxon>Sar</taxon>
        <taxon>Alveolata</taxon>
        <taxon>Ciliophora</taxon>
        <taxon>Intramacronucleata</taxon>
        <taxon>Oligohymenophorea</taxon>
        <taxon>Peniculida</taxon>
        <taxon>Parameciidae</taxon>
        <taxon>Paramecium</taxon>
    </lineage>
</organism>
<dbReference type="AlphaFoldDB" id="A0A8S1YIW4"/>
<accession>A0A8S1YIW4</accession>
<dbReference type="Proteomes" id="UP000689195">
    <property type="component" value="Unassembled WGS sequence"/>
</dbReference>
<gene>
    <name evidence="1" type="ORF">PPENT_87.1.T1770016</name>
</gene>
<keyword evidence="2" id="KW-1185">Reference proteome</keyword>